<dbReference type="PROSITE" id="PS01047">
    <property type="entry name" value="HMA_1"/>
    <property type="match status" value="1"/>
</dbReference>
<dbReference type="GO" id="GO:0006825">
    <property type="term" value="P:copper ion transport"/>
    <property type="evidence" value="ECO:0007669"/>
    <property type="project" value="InterPro"/>
</dbReference>
<dbReference type="Pfam" id="PF00403">
    <property type="entry name" value="HMA"/>
    <property type="match status" value="1"/>
</dbReference>
<evidence type="ECO:0000259" key="2">
    <source>
        <dbReference type="PROSITE" id="PS50846"/>
    </source>
</evidence>
<organism evidence="3 4">
    <name type="scientific">Geodermatophilus obscurus</name>
    <dbReference type="NCBI Taxonomy" id="1861"/>
    <lineage>
        <taxon>Bacteria</taxon>
        <taxon>Bacillati</taxon>
        <taxon>Actinomycetota</taxon>
        <taxon>Actinomycetes</taxon>
        <taxon>Geodermatophilales</taxon>
        <taxon>Geodermatophilaceae</taxon>
        <taxon>Geodermatophilus</taxon>
    </lineage>
</organism>
<dbReference type="InterPro" id="IPR006121">
    <property type="entry name" value="HMA_dom"/>
</dbReference>
<dbReference type="EMBL" id="FOWE01000008">
    <property type="protein sequence ID" value="SFO41795.1"/>
    <property type="molecule type" value="Genomic_DNA"/>
</dbReference>
<dbReference type="CDD" id="cd00371">
    <property type="entry name" value="HMA"/>
    <property type="match status" value="1"/>
</dbReference>
<name>A0A1I5H0R2_9ACTN</name>
<proteinExistence type="predicted"/>
<reference evidence="4" key="1">
    <citation type="submission" date="2016-10" db="EMBL/GenBank/DDBJ databases">
        <authorList>
            <person name="Varghese N."/>
            <person name="Submissions S."/>
        </authorList>
    </citation>
    <scope>NUCLEOTIDE SEQUENCE [LARGE SCALE GENOMIC DNA]</scope>
    <source>
        <strain evidence="4">DSM 43161</strain>
    </source>
</reference>
<dbReference type="PRINTS" id="PR00944">
    <property type="entry name" value="CUEXPORT"/>
</dbReference>
<keyword evidence="1" id="KW-0479">Metal-binding</keyword>
<dbReference type="RefSeq" id="WP_075014603.1">
    <property type="nucleotide sequence ID" value="NZ_FOWE01000008.1"/>
</dbReference>
<dbReference type="InterPro" id="IPR017969">
    <property type="entry name" value="Heavy-metal-associated_CS"/>
</dbReference>
<dbReference type="OrthoDB" id="9813965at2"/>
<accession>A0A1I5H0R2</accession>
<dbReference type="Gene3D" id="3.30.70.100">
    <property type="match status" value="1"/>
</dbReference>
<feature type="domain" description="HMA" evidence="2">
    <location>
        <begin position="2"/>
        <end position="67"/>
    </location>
</feature>
<protein>
    <submittedName>
        <fullName evidence="3">Copper chaperone CopZ</fullName>
    </submittedName>
</protein>
<gene>
    <name evidence="3" type="ORF">SAMN05660359_03275</name>
</gene>
<dbReference type="GO" id="GO:0005507">
    <property type="term" value="F:copper ion binding"/>
    <property type="evidence" value="ECO:0007669"/>
    <property type="project" value="InterPro"/>
</dbReference>
<dbReference type="SUPFAM" id="SSF55008">
    <property type="entry name" value="HMA, heavy metal-associated domain"/>
    <property type="match status" value="1"/>
</dbReference>
<evidence type="ECO:0000313" key="4">
    <source>
        <dbReference type="Proteomes" id="UP000183642"/>
    </source>
</evidence>
<dbReference type="InterPro" id="IPR036163">
    <property type="entry name" value="HMA_dom_sf"/>
</dbReference>
<dbReference type="InterPro" id="IPR000428">
    <property type="entry name" value="Cu-bd"/>
</dbReference>
<evidence type="ECO:0000313" key="3">
    <source>
        <dbReference type="EMBL" id="SFO41795.1"/>
    </source>
</evidence>
<dbReference type="PROSITE" id="PS50846">
    <property type="entry name" value="HMA_2"/>
    <property type="match status" value="1"/>
</dbReference>
<evidence type="ECO:0000256" key="1">
    <source>
        <dbReference type="ARBA" id="ARBA00022723"/>
    </source>
</evidence>
<dbReference type="AlphaFoldDB" id="A0A1I5H0R2"/>
<keyword evidence="4" id="KW-1185">Reference proteome</keyword>
<dbReference type="Proteomes" id="UP000183642">
    <property type="component" value="Unassembled WGS sequence"/>
</dbReference>
<sequence>MSTATYTVTGMTCQHCVSAVTEEVSGLPGVTGVQVDLPSGGLTVTSDAPLDDDAVRAAVGEAGYEVVGR</sequence>